<protein>
    <recommendedName>
        <fullName evidence="1">Glycosyltransferase 2-like domain-containing protein</fullName>
    </recommendedName>
</protein>
<dbReference type="SUPFAM" id="SSF53448">
    <property type="entry name" value="Nucleotide-diphospho-sugar transferases"/>
    <property type="match status" value="1"/>
</dbReference>
<reference evidence="3" key="1">
    <citation type="journal article" date="2019" name="Int. J. Syst. Evol. Microbiol.">
        <title>The Global Catalogue of Microorganisms (GCM) 10K type strain sequencing project: providing services to taxonomists for standard genome sequencing and annotation.</title>
        <authorList>
            <consortium name="The Broad Institute Genomics Platform"/>
            <consortium name="The Broad Institute Genome Sequencing Center for Infectious Disease"/>
            <person name="Wu L."/>
            <person name="Ma J."/>
        </authorList>
    </citation>
    <scope>NUCLEOTIDE SEQUENCE [LARGE SCALE GENOMIC DNA]</scope>
    <source>
        <strain evidence="3">JCM 13023</strain>
    </source>
</reference>
<evidence type="ECO:0000313" key="2">
    <source>
        <dbReference type="EMBL" id="GAA1231677.1"/>
    </source>
</evidence>
<dbReference type="PANTHER" id="PTHR43685">
    <property type="entry name" value="GLYCOSYLTRANSFERASE"/>
    <property type="match status" value="1"/>
</dbReference>
<dbReference type="InterPro" id="IPR029044">
    <property type="entry name" value="Nucleotide-diphossugar_trans"/>
</dbReference>
<proteinExistence type="predicted"/>
<dbReference type="Pfam" id="PF00535">
    <property type="entry name" value="Glycos_transf_2"/>
    <property type="match status" value="1"/>
</dbReference>
<comment type="caution">
    <text evidence="2">The sequence shown here is derived from an EMBL/GenBank/DDBJ whole genome shotgun (WGS) entry which is preliminary data.</text>
</comment>
<dbReference type="EMBL" id="BAAALN010000005">
    <property type="protein sequence ID" value="GAA1231677.1"/>
    <property type="molecule type" value="Genomic_DNA"/>
</dbReference>
<feature type="domain" description="Glycosyltransferase 2-like" evidence="1">
    <location>
        <begin position="8"/>
        <end position="131"/>
    </location>
</feature>
<sequence>MPTACIDVICPTHNASTGILPSLYGVLAQTVEDWNLIVVADGCTDETVDVVRSMDDPRIEVVSVDAHGSPGGPRNVGLATATSPHVAYLDHDDRWEPDHLRLLLEQLESGSSLAATGCVRVDSHGRVRERSGVLDTVWHPELQTLNAMYEPSRVGHVRSLASEVGGWSTTVAGFEDWDLWFRLAEHGAGFTMTAHRTAILTLSDSSRRHTFSPRRGIGIARLDGPEHAERIRTSLADPAVRARADECYVADTRGWFADILSSSDCIRSSDAGLDDLMDAVKDKVATGAAGSLLRELVVLPDPVHPVLALPTAPVAANHNRRIRELIQQRNRAQLQLLRTLLRP</sequence>
<accession>A0ABP4GQG9</accession>
<organism evidence="2 3">
    <name type="scientific">Prauserella halophila</name>
    <dbReference type="NCBI Taxonomy" id="185641"/>
    <lineage>
        <taxon>Bacteria</taxon>
        <taxon>Bacillati</taxon>
        <taxon>Actinomycetota</taxon>
        <taxon>Actinomycetes</taxon>
        <taxon>Pseudonocardiales</taxon>
        <taxon>Pseudonocardiaceae</taxon>
        <taxon>Prauserella</taxon>
    </lineage>
</organism>
<evidence type="ECO:0000313" key="3">
    <source>
        <dbReference type="Proteomes" id="UP001500653"/>
    </source>
</evidence>
<dbReference type="InterPro" id="IPR050834">
    <property type="entry name" value="Glycosyltransf_2"/>
</dbReference>
<dbReference type="PANTHER" id="PTHR43685:SF2">
    <property type="entry name" value="GLYCOSYLTRANSFERASE 2-LIKE DOMAIN-CONTAINING PROTEIN"/>
    <property type="match status" value="1"/>
</dbReference>
<gene>
    <name evidence="2" type="ORF">GCM10009676_13390</name>
</gene>
<dbReference type="CDD" id="cd00761">
    <property type="entry name" value="Glyco_tranf_GTA_type"/>
    <property type="match status" value="1"/>
</dbReference>
<dbReference type="InterPro" id="IPR001173">
    <property type="entry name" value="Glyco_trans_2-like"/>
</dbReference>
<dbReference type="Proteomes" id="UP001500653">
    <property type="component" value="Unassembled WGS sequence"/>
</dbReference>
<keyword evidence="3" id="KW-1185">Reference proteome</keyword>
<name>A0ABP4GQG9_9PSEU</name>
<dbReference type="RefSeq" id="WP_253863865.1">
    <property type="nucleotide sequence ID" value="NZ_BAAALN010000005.1"/>
</dbReference>
<dbReference type="Gene3D" id="3.90.550.10">
    <property type="entry name" value="Spore Coat Polysaccharide Biosynthesis Protein SpsA, Chain A"/>
    <property type="match status" value="1"/>
</dbReference>
<evidence type="ECO:0000259" key="1">
    <source>
        <dbReference type="Pfam" id="PF00535"/>
    </source>
</evidence>